<dbReference type="InterPro" id="IPR036457">
    <property type="entry name" value="PPM-type-like_dom_sf"/>
</dbReference>
<keyword evidence="1" id="KW-0378">Hydrolase</keyword>
<protein>
    <submittedName>
        <fullName evidence="4">Serine phosphatase RsbU, regulator of sigma subunit</fullName>
    </submittedName>
</protein>
<dbReference type="GO" id="GO:0016791">
    <property type="term" value="F:phosphatase activity"/>
    <property type="evidence" value="ECO:0007669"/>
    <property type="project" value="TreeGrafter"/>
</dbReference>
<dbReference type="Pfam" id="PF07228">
    <property type="entry name" value="SpoIIE"/>
    <property type="match status" value="1"/>
</dbReference>
<dbReference type="SUPFAM" id="SSF81606">
    <property type="entry name" value="PP2C-like"/>
    <property type="match status" value="1"/>
</dbReference>
<evidence type="ECO:0000313" key="5">
    <source>
        <dbReference type="Proteomes" id="UP000198507"/>
    </source>
</evidence>
<dbReference type="InterPro" id="IPR001932">
    <property type="entry name" value="PPM-type_phosphatase-like_dom"/>
</dbReference>
<evidence type="ECO:0000259" key="3">
    <source>
        <dbReference type="SMART" id="SM00331"/>
    </source>
</evidence>
<dbReference type="PANTHER" id="PTHR43156">
    <property type="entry name" value="STAGE II SPORULATION PROTEIN E-RELATED"/>
    <property type="match status" value="1"/>
</dbReference>
<proteinExistence type="predicted"/>
<dbReference type="EMBL" id="FOIE01000001">
    <property type="protein sequence ID" value="SES83587.1"/>
    <property type="molecule type" value="Genomic_DNA"/>
</dbReference>
<evidence type="ECO:0000313" key="4">
    <source>
        <dbReference type="EMBL" id="SES83587.1"/>
    </source>
</evidence>
<sequence length="388" mass="41233">MSAADELERMYRFFYLCPVGLIEVDNAGAVQQVNPAAVRMLAPALEDAPLRDLVAVLDRLSPGTRTLVGSRPQQVGQLAAGRRIELPASSGCTRVHVEVQLHRVDPQRVVVLLQDVSAEHRLAEQEHRIAVELQRSLLRQVDVPDLPTCHAYRAAAPELEVGGDWYDVIALPDGAVAHVVGDVVGHGVHAAATMGQMRSALRALAPAFPDPADLLGRVAAFAEDVPGAACTTVAYAVLDPRDGRLTYACAGHPPPLLIGPDGTTRFLEGGRTLPLASLSAPRFASAHDRLTGSDALLLYTDGLVERRGQDLDAGLDRLRTTAQSLSGAPPDQLCDLLVADMTGNDPLHDDICMLAVRWAPLADLAAAGPRAAGRPRGRVSGPVVRPVF</sequence>
<dbReference type="OrthoDB" id="118142at2"/>
<feature type="domain" description="PPM-type phosphatase" evidence="3">
    <location>
        <begin position="146"/>
        <end position="358"/>
    </location>
</feature>
<dbReference type="RefSeq" id="WP_091439118.1">
    <property type="nucleotide sequence ID" value="NZ_FOIE01000001.1"/>
</dbReference>
<organism evidence="4 5">
    <name type="scientific">Geodermatophilus poikilotrophus</name>
    <dbReference type="NCBI Taxonomy" id="1333667"/>
    <lineage>
        <taxon>Bacteria</taxon>
        <taxon>Bacillati</taxon>
        <taxon>Actinomycetota</taxon>
        <taxon>Actinomycetes</taxon>
        <taxon>Geodermatophilales</taxon>
        <taxon>Geodermatophilaceae</taxon>
        <taxon>Geodermatophilus</taxon>
    </lineage>
</organism>
<keyword evidence="5" id="KW-1185">Reference proteome</keyword>
<evidence type="ECO:0000256" key="1">
    <source>
        <dbReference type="ARBA" id="ARBA00022801"/>
    </source>
</evidence>
<dbReference type="PANTHER" id="PTHR43156:SF2">
    <property type="entry name" value="STAGE II SPORULATION PROTEIN E"/>
    <property type="match status" value="1"/>
</dbReference>
<dbReference type="InterPro" id="IPR000014">
    <property type="entry name" value="PAS"/>
</dbReference>
<dbReference type="SMART" id="SM00331">
    <property type="entry name" value="PP2C_SIG"/>
    <property type="match status" value="1"/>
</dbReference>
<dbReference type="InterPro" id="IPR052016">
    <property type="entry name" value="Bact_Sigma-Reg"/>
</dbReference>
<reference evidence="5" key="1">
    <citation type="submission" date="2016-10" db="EMBL/GenBank/DDBJ databases">
        <authorList>
            <person name="Varghese N."/>
            <person name="Submissions S."/>
        </authorList>
    </citation>
    <scope>NUCLEOTIDE SEQUENCE [LARGE SCALE GENOMIC DNA]</scope>
    <source>
        <strain evidence="5">DSM 44209</strain>
    </source>
</reference>
<feature type="region of interest" description="Disordered" evidence="2">
    <location>
        <begin position="369"/>
        <end position="388"/>
    </location>
</feature>
<gene>
    <name evidence="4" type="ORF">SAMN04488546_0712</name>
</gene>
<name>A0A1H9ZPH5_9ACTN</name>
<dbReference type="CDD" id="cd00130">
    <property type="entry name" value="PAS"/>
    <property type="match status" value="1"/>
</dbReference>
<dbReference type="Gene3D" id="3.60.40.10">
    <property type="entry name" value="PPM-type phosphatase domain"/>
    <property type="match status" value="1"/>
</dbReference>
<evidence type="ECO:0000256" key="2">
    <source>
        <dbReference type="SAM" id="MobiDB-lite"/>
    </source>
</evidence>
<dbReference type="AlphaFoldDB" id="A0A1H9ZPH5"/>
<dbReference type="Proteomes" id="UP000198507">
    <property type="component" value="Unassembled WGS sequence"/>
</dbReference>
<accession>A0A1H9ZPH5</accession>